<dbReference type="Gene3D" id="1.10.3730.10">
    <property type="entry name" value="ProC C-terminal domain-like"/>
    <property type="match status" value="1"/>
</dbReference>
<dbReference type="InterPro" id="IPR029036">
    <property type="entry name" value="P5CR_dimer"/>
</dbReference>
<dbReference type="GO" id="GO:0005737">
    <property type="term" value="C:cytoplasm"/>
    <property type="evidence" value="ECO:0007669"/>
    <property type="project" value="UniProtKB-SubCell"/>
</dbReference>
<dbReference type="PANTHER" id="PTHR11645">
    <property type="entry name" value="PYRROLINE-5-CARBOXYLATE REDUCTASE"/>
    <property type="match status" value="1"/>
</dbReference>
<comment type="function">
    <text evidence="2">Catalyzes the reduction of 1-pyrroline-5-carboxylate (PCA) to L-proline.</text>
</comment>
<comment type="similarity">
    <text evidence="1 2">Belongs to the pyrroline-5-carboxylate reductase family.</text>
</comment>
<comment type="subcellular location">
    <subcellularLocation>
        <location evidence="2">Cytoplasm</location>
    </subcellularLocation>
</comment>
<dbReference type="Proteomes" id="UP000448867">
    <property type="component" value="Unassembled WGS sequence"/>
</dbReference>
<dbReference type="UniPathway" id="UPA00098">
    <property type="reaction ID" value="UER00361"/>
</dbReference>
<sequence>MIGAGRMAEAVISGLLVNNNESIEEIIVSNSTDHQKLLRLQNKYGITPQPNWLDDVSRSDMIVLAMPPDAHPDILNILSKQGPLPFIVTIAAGIDPEYLENRLPEGTPAAWIMPNTAAEVSRSVSLFSCGQYVERTHRSLLTILLSSIGTYEECTPEDIHNLTAVTGSAPAFLYLFAEGLIEAALPHTGDRKTAEKLVIEMIAGSAAMLSKHGSPAQLREQVATPGGATEAGLLELRSAKFEELILSAVTAVNEKAKANAN</sequence>
<dbReference type="OrthoDB" id="9805754at2"/>
<keyword evidence="2 3" id="KW-0521">NADP</keyword>
<evidence type="ECO:0000313" key="6">
    <source>
        <dbReference type="EMBL" id="MRX70794.1"/>
    </source>
</evidence>
<dbReference type="SUPFAM" id="SSF51735">
    <property type="entry name" value="NAD(P)-binding Rossmann-fold domains"/>
    <property type="match status" value="1"/>
</dbReference>
<dbReference type="InterPro" id="IPR028939">
    <property type="entry name" value="P5C_Rdtase_cat_N"/>
</dbReference>
<gene>
    <name evidence="2" type="primary">proC</name>
    <name evidence="6" type="ORF">GJU40_01265</name>
</gene>
<keyword evidence="2" id="KW-0028">Amino-acid biosynthesis</keyword>
<dbReference type="EMBL" id="WKKI01000001">
    <property type="protein sequence ID" value="MRX70794.1"/>
    <property type="molecule type" value="Genomic_DNA"/>
</dbReference>
<comment type="catalytic activity">
    <reaction evidence="2">
        <text>L-proline + NAD(+) = (S)-1-pyrroline-5-carboxylate + NADH + 2 H(+)</text>
        <dbReference type="Rhea" id="RHEA:14105"/>
        <dbReference type="ChEBI" id="CHEBI:15378"/>
        <dbReference type="ChEBI" id="CHEBI:17388"/>
        <dbReference type="ChEBI" id="CHEBI:57540"/>
        <dbReference type="ChEBI" id="CHEBI:57945"/>
        <dbReference type="ChEBI" id="CHEBI:60039"/>
        <dbReference type="EC" id="1.5.1.2"/>
    </reaction>
</comment>
<organism evidence="6 7">
    <name type="scientific">Metabacillus lacus</name>
    <dbReference type="NCBI Taxonomy" id="1983721"/>
    <lineage>
        <taxon>Bacteria</taxon>
        <taxon>Bacillati</taxon>
        <taxon>Bacillota</taxon>
        <taxon>Bacilli</taxon>
        <taxon>Bacillales</taxon>
        <taxon>Bacillaceae</taxon>
        <taxon>Metabacillus</taxon>
    </lineage>
</organism>
<keyword evidence="2" id="KW-0641">Proline biosynthesis</keyword>
<dbReference type="Pfam" id="PF03807">
    <property type="entry name" value="F420_oxidored"/>
    <property type="match status" value="1"/>
</dbReference>
<dbReference type="AlphaFoldDB" id="A0A7X2IWA8"/>
<protein>
    <recommendedName>
        <fullName evidence="2">Pyrroline-5-carboxylate reductase</fullName>
        <shortName evidence="2">P5C reductase</shortName>
        <shortName evidence="2">P5CR</shortName>
        <ecNumber evidence="2">1.5.1.2</ecNumber>
    </recommendedName>
    <alternativeName>
        <fullName evidence="2">PCA reductase</fullName>
    </alternativeName>
</protein>
<comment type="catalytic activity">
    <reaction evidence="2">
        <text>L-proline + NADP(+) = (S)-1-pyrroline-5-carboxylate + NADPH + 2 H(+)</text>
        <dbReference type="Rhea" id="RHEA:14109"/>
        <dbReference type="ChEBI" id="CHEBI:15378"/>
        <dbReference type="ChEBI" id="CHEBI:17388"/>
        <dbReference type="ChEBI" id="CHEBI:57783"/>
        <dbReference type="ChEBI" id="CHEBI:58349"/>
        <dbReference type="ChEBI" id="CHEBI:60039"/>
        <dbReference type="EC" id="1.5.1.2"/>
    </reaction>
</comment>
<dbReference type="InterPro" id="IPR008927">
    <property type="entry name" value="6-PGluconate_DH-like_C_sf"/>
</dbReference>
<dbReference type="PANTHER" id="PTHR11645:SF49">
    <property type="entry name" value="PYRROLINE-5-CARBOXYLATE REDUCTASE 1"/>
    <property type="match status" value="1"/>
</dbReference>
<evidence type="ECO:0000313" key="7">
    <source>
        <dbReference type="Proteomes" id="UP000448867"/>
    </source>
</evidence>
<comment type="pathway">
    <text evidence="2">Amino-acid biosynthesis; L-proline biosynthesis; L-proline from L-glutamate 5-semialdehyde: step 1/1.</text>
</comment>
<dbReference type="Gene3D" id="3.40.50.720">
    <property type="entry name" value="NAD(P)-binding Rossmann-like Domain"/>
    <property type="match status" value="1"/>
</dbReference>
<name>A0A7X2IWA8_9BACI</name>
<feature type="domain" description="Pyrroline-5-carboxylate reductase catalytic N-terminal" evidence="4">
    <location>
        <begin position="2"/>
        <end position="93"/>
    </location>
</feature>
<proteinExistence type="inferred from homology"/>
<dbReference type="EC" id="1.5.1.2" evidence="2"/>
<feature type="binding site" evidence="3">
    <location>
        <begin position="2"/>
        <end position="7"/>
    </location>
    <ligand>
        <name>NADP(+)</name>
        <dbReference type="ChEBI" id="CHEBI:58349"/>
    </ligand>
</feature>
<evidence type="ECO:0000259" key="5">
    <source>
        <dbReference type="Pfam" id="PF14748"/>
    </source>
</evidence>
<dbReference type="PIRSF" id="PIRSF000193">
    <property type="entry name" value="Pyrrol-5-carb_rd"/>
    <property type="match status" value="1"/>
</dbReference>
<evidence type="ECO:0000256" key="3">
    <source>
        <dbReference type="PIRSR" id="PIRSR000193-1"/>
    </source>
</evidence>
<keyword evidence="2 6" id="KW-0560">Oxidoreductase</keyword>
<keyword evidence="7" id="KW-1185">Reference proteome</keyword>
<dbReference type="InterPro" id="IPR036291">
    <property type="entry name" value="NAD(P)-bd_dom_sf"/>
</dbReference>
<dbReference type="HAMAP" id="MF_01925">
    <property type="entry name" value="P5C_reductase"/>
    <property type="match status" value="1"/>
</dbReference>
<dbReference type="GO" id="GO:0055129">
    <property type="term" value="P:L-proline biosynthetic process"/>
    <property type="evidence" value="ECO:0007669"/>
    <property type="project" value="UniProtKB-UniRule"/>
</dbReference>
<dbReference type="Pfam" id="PF14748">
    <property type="entry name" value="P5CR_dimer"/>
    <property type="match status" value="1"/>
</dbReference>
<dbReference type="RefSeq" id="WP_154305937.1">
    <property type="nucleotide sequence ID" value="NZ_WKKI01000001.1"/>
</dbReference>
<comment type="caution">
    <text evidence="6">The sequence shown here is derived from an EMBL/GenBank/DDBJ whole genome shotgun (WGS) entry which is preliminary data.</text>
</comment>
<evidence type="ECO:0000256" key="2">
    <source>
        <dbReference type="HAMAP-Rule" id="MF_01925"/>
    </source>
</evidence>
<feature type="binding site" evidence="3">
    <location>
        <begin position="65"/>
        <end position="68"/>
    </location>
    <ligand>
        <name>NADP(+)</name>
        <dbReference type="ChEBI" id="CHEBI:58349"/>
    </ligand>
</feature>
<dbReference type="SUPFAM" id="SSF48179">
    <property type="entry name" value="6-phosphogluconate dehydrogenase C-terminal domain-like"/>
    <property type="match status" value="1"/>
</dbReference>
<keyword evidence="2" id="KW-0963">Cytoplasm</keyword>
<dbReference type="GO" id="GO:0004735">
    <property type="term" value="F:pyrroline-5-carboxylate reductase activity"/>
    <property type="evidence" value="ECO:0007669"/>
    <property type="project" value="UniProtKB-UniRule"/>
</dbReference>
<reference evidence="6 7" key="1">
    <citation type="submission" date="2019-11" db="EMBL/GenBank/DDBJ databases">
        <title>Bacillus lacus genome.</title>
        <authorList>
            <person name="Allen C.J."/>
            <person name="Newman J.D."/>
        </authorList>
    </citation>
    <scope>NUCLEOTIDE SEQUENCE [LARGE SCALE GENOMIC DNA]</scope>
    <source>
        <strain evidence="6 7">KCTC 33946</strain>
    </source>
</reference>
<feature type="domain" description="Pyrroline-5-carboxylate reductase dimerisation" evidence="5">
    <location>
        <begin position="157"/>
        <end position="257"/>
    </location>
</feature>
<evidence type="ECO:0000259" key="4">
    <source>
        <dbReference type="Pfam" id="PF03807"/>
    </source>
</evidence>
<dbReference type="InterPro" id="IPR000304">
    <property type="entry name" value="Pyrroline-COOH_reductase"/>
</dbReference>
<evidence type="ECO:0000256" key="1">
    <source>
        <dbReference type="ARBA" id="ARBA00005525"/>
    </source>
</evidence>
<accession>A0A7X2IWA8</accession>